<evidence type="ECO:0000256" key="1">
    <source>
        <dbReference type="ARBA" id="ARBA00022574"/>
    </source>
</evidence>
<reference evidence="6 7" key="1">
    <citation type="submission" date="2016-08" db="EMBL/GenBank/DDBJ databases">
        <title>Genomes of anaerobic fungi encode conserved fungal cellulosomes for biomass hydrolysis.</title>
        <authorList>
            <consortium name="DOE Joint Genome Institute"/>
            <person name="Haitjema C.H."/>
            <person name="Gilmore S.P."/>
            <person name="Henske J.K."/>
            <person name="Solomon K.V."/>
            <person name="De Groot R."/>
            <person name="Kuo A."/>
            <person name="Mondo S.J."/>
            <person name="Salamov A.A."/>
            <person name="Labutti K."/>
            <person name="Zhao Z."/>
            <person name="Chiniquy J."/>
            <person name="Barry K."/>
            <person name="Brewer H.M."/>
            <person name="Purvine S.O."/>
            <person name="Wright A.T."/>
            <person name="Boxma B."/>
            <person name="Van Alen T."/>
            <person name="Hackstein J.H."/>
            <person name="Baker S.E."/>
            <person name="Grigoriev I.V."/>
            <person name="O'Malley M.A."/>
        </authorList>
    </citation>
    <scope>NUCLEOTIDE SEQUENCE [LARGE SCALE GENOMIC DNA]</scope>
    <source>
        <strain evidence="7">finn</strain>
    </source>
</reference>
<feature type="repeat" description="WD" evidence="3">
    <location>
        <begin position="539"/>
        <end position="580"/>
    </location>
</feature>
<dbReference type="InterPro" id="IPR011047">
    <property type="entry name" value="Quinoprotein_ADH-like_sf"/>
</dbReference>
<dbReference type="Pfam" id="PF04192">
    <property type="entry name" value="Utp21"/>
    <property type="match status" value="1"/>
</dbReference>
<dbReference type="InterPro" id="IPR015943">
    <property type="entry name" value="WD40/YVTN_repeat-like_dom_sf"/>
</dbReference>
<accession>A0A1Y1VJ81</accession>
<dbReference type="Proteomes" id="UP000193719">
    <property type="component" value="Unassembled WGS sequence"/>
</dbReference>
<reference evidence="6 7" key="2">
    <citation type="submission" date="2016-08" db="EMBL/GenBank/DDBJ databases">
        <title>Pervasive Adenine N6-methylation of Active Genes in Fungi.</title>
        <authorList>
            <consortium name="DOE Joint Genome Institute"/>
            <person name="Mondo S.J."/>
            <person name="Dannebaum R.O."/>
            <person name="Kuo R.C."/>
            <person name="Labutti K."/>
            <person name="Haridas S."/>
            <person name="Kuo A."/>
            <person name="Salamov A."/>
            <person name="Ahrendt S.R."/>
            <person name="Lipzen A."/>
            <person name="Sullivan W."/>
            <person name="Andreopoulos W.B."/>
            <person name="Clum A."/>
            <person name="Lindquist E."/>
            <person name="Daum C."/>
            <person name="Ramamoorthy G.K."/>
            <person name="Gryganskyi A."/>
            <person name="Culley D."/>
            <person name="Magnuson J.K."/>
            <person name="James T.Y."/>
            <person name="O'Malley M.A."/>
            <person name="Stajich J.E."/>
            <person name="Spatafora J.W."/>
            <person name="Visel A."/>
            <person name="Grigoriev I.V."/>
        </authorList>
    </citation>
    <scope>NUCLEOTIDE SEQUENCE [LARGE SCALE GENOMIC DNA]</scope>
    <source>
        <strain evidence="7">finn</strain>
    </source>
</reference>
<dbReference type="PROSITE" id="PS50294">
    <property type="entry name" value="WD_REPEATS_REGION"/>
    <property type="match status" value="1"/>
</dbReference>
<keyword evidence="7" id="KW-1185">Reference proteome</keyword>
<dbReference type="InterPro" id="IPR019775">
    <property type="entry name" value="WD40_repeat_CS"/>
</dbReference>
<evidence type="ECO:0000313" key="7">
    <source>
        <dbReference type="Proteomes" id="UP000193719"/>
    </source>
</evidence>
<keyword evidence="2" id="KW-0677">Repeat</keyword>
<organism evidence="6 7">
    <name type="scientific">Piromyces finnis</name>
    <dbReference type="NCBI Taxonomy" id="1754191"/>
    <lineage>
        <taxon>Eukaryota</taxon>
        <taxon>Fungi</taxon>
        <taxon>Fungi incertae sedis</taxon>
        <taxon>Chytridiomycota</taxon>
        <taxon>Chytridiomycota incertae sedis</taxon>
        <taxon>Neocallimastigomycetes</taxon>
        <taxon>Neocallimastigales</taxon>
        <taxon>Neocallimastigaceae</taxon>
        <taxon>Piromyces</taxon>
    </lineage>
</organism>
<dbReference type="STRING" id="1754191.A0A1Y1VJ81"/>
<name>A0A1Y1VJ81_9FUNG</name>
<comment type="caution">
    <text evidence="6">The sequence shown here is derived from an EMBL/GenBank/DDBJ whole genome shotgun (WGS) entry which is preliminary data.</text>
</comment>
<gene>
    <name evidence="6" type="ORF">BCR36DRAFT_580339</name>
</gene>
<dbReference type="SMART" id="SM00320">
    <property type="entry name" value="WD40"/>
    <property type="match status" value="11"/>
</dbReference>
<dbReference type="Gene3D" id="2.130.10.10">
    <property type="entry name" value="YVTN repeat-like/Quinoprotein amine dehydrogenase"/>
    <property type="match status" value="2"/>
</dbReference>
<dbReference type="CDD" id="cd00200">
    <property type="entry name" value="WD40"/>
    <property type="match status" value="1"/>
</dbReference>
<dbReference type="FunFam" id="2.130.10.10:FF:000109">
    <property type="entry name" value="WD repeat domain 36"/>
    <property type="match status" value="1"/>
</dbReference>
<keyword evidence="1 3" id="KW-0853">WD repeat</keyword>
<evidence type="ECO:0000256" key="2">
    <source>
        <dbReference type="ARBA" id="ARBA00022737"/>
    </source>
</evidence>
<proteinExistence type="predicted"/>
<dbReference type="GO" id="GO:0034388">
    <property type="term" value="C:Pwp2p-containing subcomplex of 90S preribosome"/>
    <property type="evidence" value="ECO:0007669"/>
    <property type="project" value="EnsemblFungi"/>
</dbReference>
<feature type="repeat" description="WD" evidence="3">
    <location>
        <begin position="456"/>
        <end position="497"/>
    </location>
</feature>
<dbReference type="Pfam" id="PF25168">
    <property type="entry name" value="Beta-prop_WDR36-Utp21_2nd"/>
    <property type="match status" value="1"/>
</dbReference>
<evidence type="ECO:0000259" key="4">
    <source>
        <dbReference type="Pfam" id="PF04192"/>
    </source>
</evidence>
<dbReference type="PANTHER" id="PTHR22840">
    <property type="entry name" value="WD REPEAT-CONTAINING PROTEIN 36"/>
    <property type="match status" value="1"/>
</dbReference>
<evidence type="ECO:0000313" key="6">
    <source>
        <dbReference type="EMBL" id="ORX57770.1"/>
    </source>
</evidence>
<feature type="domain" description="WDR36/Utp21 N-terminal" evidence="5">
    <location>
        <begin position="32"/>
        <end position="296"/>
    </location>
</feature>
<dbReference type="InterPro" id="IPR001680">
    <property type="entry name" value="WD40_rpt"/>
</dbReference>
<dbReference type="InterPro" id="IPR007319">
    <property type="entry name" value="WDR36/Utp21_C"/>
</dbReference>
<dbReference type="SUPFAM" id="SSF50998">
    <property type="entry name" value="Quinoprotein alcohol dehydrogenase-like"/>
    <property type="match status" value="1"/>
</dbReference>
<dbReference type="AlphaFoldDB" id="A0A1Y1VJ81"/>
<dbReference type="OrthoDB" id="10250769at2759"/>
<feature type="domain" description="WDR36/Utp21 C-terminal" evidence="4">
    <location>
        <begin position="645"/>
        <end position="842"/>
    </location>
</feature>
<evidence type="ECO:0000259" key="5">
    <source>
        <dbReference type="Pfam" id="PF25171"/>
    </source>
</evidence>
<dbReference type="PROSITE" id="PS50082">
    <property type="entry name" value="WD_REPEATS_2"/>
    <property type="match status" value="3"/>
</dbReference>
<evidence type="ECO:0000256" key="3">
    <source>
        <dbReference type="PROSITE-ProRule" id="PRU00221"/>
    </source>
</evidence>
<dbReference type="GO" id="GO:0032040">
    <property type="term" value="C:small-subunit processome"/>
    <property type="evidence" value="ECO:0007669"/>
    <property type="project" value="EnsemblFungi"/>
</dbReference>
<protein>
    <submittedName>
        <fullName evidence="6">WD40 repeat-like protein</fullName>
    </submittedName>
</protein>
<dbReference type="InterPro" id="IPR059157">
    <property type="entry name" value="WDR36-Utp21_N"/>
</dbReference>
<dbReference type="PANTHER" id="PTHR22840:SF12">
    <property type="entry name" value="WD REPEAT-CONTAINING PROTEIN 36"/>
    <property type="match status" value="1"/>
</dbReference>
<dbReference type="Pfam" id="PF25171">
    <property type="entry name" value="Beta-prop_WDR36-Utp21_1st"/>
    <property type="match status" value="1"/>
</dbReference>
<sequence length="845" mass="95825">MVSKLYYPFRKLGQVTNDVPFIIQNRGQQFFITTCVGNSFQIYDCEKMHLLFVGSKTEKPISSIAALSNYTFAASGSEIVIYKRAKEIGKLNNDVTGRINSLITFGSQLLIALYNDNLIQIWNHFTQELYTSLEFNDSFKITTMLHPSTYLNKILLGSTQGTMQLWNIRTKKLIYQFKSFGSPITCLVQSPAIDTVAIGLLNGKIILYNIKYDEEIFQVQQEGKVTSITFRTDEEAIMATANSTGDITLWDLLDQRVIHVMKGAHNGSISSIQFLNYQALLISSGSDNSVKQWLFDSSDGLPRLLKFRNGHHSPPTYIRYYDNKGRMIISAGKDRSLRLFSTIRDSQNTEFSQGKKRKENSYAIDDLKLRQINQFDLIEKRGKDWDNIITSHMNDNQAKLWNFQRKAIGNHVLSTKDKSAVKCVAISYCGNYGFLGSANGNIDVYNVQSGILRKSFKAHSKVVSSIVLDIYNKYIISSSLDGTIKIHDFKTTKLLKEFTFDSSVTRLLLHQSTNLLAALSDDLCIRLFDVETQKHVREFWGHENRISDLAFSPDGRWLISCSLDCTIRTWDIPTGNLIDVLTVTSPVTSISFSPTGDFLASTQGDSVGISLWSNRSQYMDISFFSMNTDTMSPINMNDIEEGKSDESLISLSSVNNSQCKTLLNLAQIKKRNKPKEAPKAPEKAPFFLPTISGAIPKFDANKTEEEDISKSTKNSLDLRTGSEFIEILKECTLNKNYEKFIEHIKTLSPSAIDFELRCLSVENDMYEFKCLLEGLEYCLKEHKNFELVEACLSVLLKIHSSVIIENYDIIGTYIENVNKEHEDSWSTMEELFQYGLCVTDFAKLQ</sequence>
<feature type="repeat" description="WD" evidence="3">
    <location>
        <begin position="262"/>
        <end position="293"/>
    </location>
</feature>
<dbReference type="GO" id="GO:0006364">
    <property type="term" value="P:rRNA processing"/>
    <property type="evidence" value="ECO:0007669"/>
    <property type="project" value="EnsemblFungi"/>
</dbReference>
<dbReference type="PROSITE" id="PS00678">
    <property type="entry name" value="WD_REPEATS_1"/>
    <property type="match status" value="1"/>
</dbReference>
<dbReference type="EMBL" id="MCFH01000005">
    <property type="protein sequence ID" value="ORX57770.1"/>
    <property type="molecule type" value="Genomic_DNA"/>
</dbReference>
<dbReference type="SUPFAM" id="SSF101898">
    <property type="entry name" value="NHL repeat"/>
    <property type="match status" value="1"/>
</dbReference>